<feature type="region of interest" description="Disordered" evidence="1">
    <location>
        <begin position="1"/>
        <end position="24"/>
    </location>
</feature>
<sequence length="367" mass="40711">MADIQPRESPPAGNHAARDHRIVRLGSTDNCTQSLRYETDPRLPEPRGELSEAVVDLLRNPAPDHAVLPDPDHAEPYGDDLQLALHVCYELHYRGFDGIDPAWEWEPDLLRLRAAMERPFLSALRFETPGGADVRQELDALLVPPARDSGIAGYLAAEGSYEQLREFFVHRSIYHHKEGDPHAWVIPRLRGQEKASLVAVEFDEFGGGRGERLHAQLYVNLMAAAGLNTGYLHYLGAVPAPMLAVVNVMSLFGLHRQHRGALIGQLAAAEITSSPAARRMLIALQRLGAAPECLQFYAEHVEADAVHEQVMRRDVVANLLAHEPDLTESVVLGIQSTNLLEDRFCETMIRDWHAGDSSLRTGFAITD</sequence>
<name>A0ABX8CKD6_9NOCA</name>
<dbReference type="RefSeq" id="WP_213555817.1">
    <property type="nucleotide sequence ID" value="NZ_JBHZDI010000119.1"/>
</dbReference>
<dbReference type="EMBL" id="CP074371">
    <property type="protein sequence ID" value="QVI19786.1"/>
    <property type="molecule type" value="Genomic_DNA"/>
</dbReference>
<organism evidence="2 3">
    <name type="scientific">Nocardia tengchongensis</name>
    <dbReference type="NCBI Taxonomy" id="2055889"/>
    <lineage>
        <taxon>Bacteria</taxon>
        <taxon>Bacillati</taxon>
        <taxon>Actinomycetota</taxon>
        <taxon>Actinomycetes</taxon>
        <taxon>Mycobacteriales</taxon>
        <taxon>Nocardiaceae</taxon>
        <taxon>Nocardia</taxon>
    </lineage>
</organism>
<accession>A0ABX8CKD6</accession>
<evidence type="ECO:0000313" key="3">
    <source>
        <dbReference type="Proteomes" id="UP000683310"/>
    </source>
</evidence>
<reference evidence="2 3" key="1">
    <citation type="submission" date="2021-04" db="EMBL/GenBank/DDBJ databases">
        <title>Nocardia tengchongensis.</title>
        <authorList>
            <person name="Zhuang k."/>
            <person name="Ran Y."/>
            <person name="Li W."/>
        </authorList>
    </citation>
    <scope>NUCLEOTIDE SEQUENCE [LARGE SCALE GENOMIC DNA]</scope>
    <source>
        <strain evidence="2 3">CFH S0057</strain>
    </source>
</reference>
<evidence type="ECO:0000256" key="1">
    <source>
        <dbReference type="SAM" id="MobiDB-lite"/>
    </source>
</evidence>
<dbReference type="Pfam" id="PF14518">
    <property type="entry name" value="Haem_oxygenas_2"/>
    <property type="match status" value="1"/>
</dbReference>
<proteinExistence type="predicted"/>
<keyword evidence="3" id="KW-1185">Reference proteome</keyword>
<dbReference type="SMART" id="SM01236">
    <property type="entry name" value="Haem_oxygenase_2"/>
    <property type="match status" value="1"/>
</dbReference>
<protein>
    <submittedName>
        <fullName evidence="2">Iron-containing redox enzyme family protein</fullName>
    </submittedName>
</protein>
<dbReference type="Proteomes" id="UP000683310">
    <property type="component" value="Chromosome"/>
</dbReference>
<dbReference type="SUPFAM" id="SSF48613">
    <property type="entry name" value="Heme oxygenase-like"/>
    <property type="match status" value="1"/>
</dbReference>
<gene>
    <name evidence="2" type="ORF">KHQ06_26095</name>
</gene>
<dbReference type="Gene3D" id="1.20.910.10">
    <property type="entry name" value="Heme oxygenase-like"/>
    <property type="match status" value="1"/>
</dbReference>
<evidence type="ECO:0000313" key="2">
    <source>
        <dbReference type="EMBL" id="QVI19786.1"/>
    </source>
</evidence>
<dbReference type="InterPro" id="IPR016084">
    <property type="entry name" value="Haem_Oase-like_multi-hlx"/>
</dbReference>